<sequence length="81" mass="9173">MERLIEVQQLLRRNLHLDDQQPLDPDTELLGAMPEFDSMAVVLILADIQSTFGIQIPDDEIEAEAFLTVASLHHFIMSRLG</sequence>
<dbReference type="Gene3D" id="1.10.1200.10">
    <property type="entry name" value="ACP-like"/>
    <property type="match status" value="1"/>
</dbReference>
<evidence type="ECO:0000313" key="3">
    <source>
        <dbReference type="Proteomes" id="UP000243629"/>
    </source>
</evidence>
<protein>
    <submittedName>
        <fullName evidence="2">Phosphopantetheine attachment site</fullName>
    </submittedName>
</protein>
<dbReference type="SUPFAM" id="SSF47336">
    <property type="entry name" value="ACP-like"/>
    <property type="match status" value="1"/>
</dbReference>
<dbReference type="RefSeq" id="WP_093476046.1">
    <property type="nucleotide sequence ID" value="NZ_FOUI01000009.1"/>
</dbReference>
<dbReference type="STRING" id="1720063.SAMN05216217_10946"/>
<evidence type="ECO:0000259" key="1">
    <source>
        <dbReference type="PROSITE" id="PS50075"/>
    </source>
</evidence>
<dbReference type="OrthoDB" id="8527261at2"/>
<feature type="domain" description="Carrier" evidence="1">
    <location>
        <begin position="1"/>
        <end position="80"/>
    </location>
</feature>
<dbReference type="AlphaFoldDB" id="A0A1I4S7H9"/>
<accession>A0A1I4S7H9</accession>
<dbReference type="InterPro" id="IPR036736">
    <property type="entry name" value="ACP-like_sf"/>
</dbReference>
<keyword evidence="3" id="KW-1185">Reference proteome</keyword>
<evidence type="ECO:0000313" key="2">
    <source>
        <dbReference type="EMBL" id="SFM60476.1"/>
    </source>
</evidence>
<organism evidence="2 3">
    <name type="scientific">Halopseudomonas yangmingensis</name>
    <dbReference type="NCBI Taxonomy" id="1720063"/>
    <lineage>
        <taxon>Bacteria</taxon>
        <taxon>Pseudomonadati</taxon>
        <taxon>Pseudomonadota</taxon>
        <taxon>Gammaproteobacteria</taxon>
        <taxon>Pseudomonadales</taxon>
        <taxon>Pseudomonadaceae</taxon>
        <taxon>Halopseudomonas</taxon>
    </lineage>
</organism>
<gene>
    <name evidence="2" type="ORF">SAMN05216217_10946</name>
</gene>
<dbReference type="PROSITE" id="PS50075">
    <property type="entry name" value="CARRIER"/>
    <property type="match status" value="1"/>
</dbReference>
<reference evidence="3" key="1">
    <citation type="submission" date="2016-10" db="EMBL/GenBank/DDBJ databases">
        <authorList>
            <person name="Varghese N."/>
            <person name="Submissions S."/>
        </authorList>
    </citation>
    <scope>NUCLEOTIDE SEQUENCE [LARGE SCALE GENOMIC DNA]</scope>
    <source>
        <strain evidence="3">DSM 24213</strain>
    </source>
</reference>
<dbReference type="Pfam" id="PF00550">
    <property type="entry name" value="PP-binding"/>
    <property type="match status" value="1"/>
</dbReference>
<proteinExistence type="predicted"/>
<dbReference type="Proteomes" id="UP000243629">
    <property type="component" value="Unassembled WGS sequence"/>
</dbReference>
<dbReference type="InterPro" id="IPR009081">
    <property type="entry name" value="PP-bd_ACP"/>
</dbReference>
<dbReference type="EMBL" id="FOUI01000009">
    <property type="protein sequence ID" value="SFM60476.1"/>
    <property type="molecule type" value="Genomic_DNA"/>
</dbReference>
<name>A0A1I4S7H9_9GAMM</name>